<feature type="transmembrane region" description="Helical" evidence="1">
    <location>
        <begin position="166"/>
        <end position="184"/>
    </location>
</feature>
<feature type="transmembrane region" description="Helical" evidence="1">
    <location>
        <begin position="132"/>
        <end position="154"/>
    </location>
</feature>
<sequence length="357" mass="42522">METKKYEYIDSLRGIAVLMVLMVHVGNFFKIPTTEYFSHLFFGPIYSGRMGVQLFFIISSFTLMFSFERRSGEKNGTSNFYIRRFFRIAPMYYLAIIAITIYYIRTNTVNWDILTSPWYISNFLFLNTLTPYWIKTVVPGGWSISVEFLFYIIFPFIASRIKNINMSAIALCISLIIATLFIFITRKDFFYSQFDFNQISFYNQLPVFFIGIFAYWLTKESYKEIKNRTWLLFIIVLFLFTMMMVPYYLFYCIIYCILIFILSKKPYKFLCNKWFSMVGRVSFSMYIVHFFLIIMMNNLGIGHLIPVTNMFTSIVNFVLLYMLVFTLTYTISYFSYKFIELPGQNLGKKLIKIRSTK</sequence>
<feature type="transmembrane region" description="Helical" evidence="1">
    <location>
        <begin position="41"/>
        <end position="65"/>
    </location>
</feature>
<proteinExistence type="predicted"/>
<feature type="transmembrane region" description="Helical" evidence="1">
    <location>
        <begin position="12"/>
        <end position="29"/>
    </location>
</feature>
<keyword evidence="1" id="KW-1133">Transmembrane helix</keyword>
<dbReference type="GO" id="GO:0016020">
    <property type="term" value="C:membrane"/>
    <property type="evidence" value="ECO:0007669"/>
    <property type="project" value="TreeGrafter"/>
</dbReference>
<feature type="transmembrane region" description="Helical" evidence="1">
    <location>
        <begin position="230"/>
        <end position="263"/>
    </location>
</feature>
<dbReference type="PANTHER" id="PTHR23028:SF53">
    <property type="entry name" value="ACYL_TRANSF_3 DOMAIN-CONTAINING PROTEIN"/>
    <property type="match status" value="1"/>
</dbReference>
<name>A0A2V3PNT4_9BACT</name>
<feature type="transmembrane region" description="Helical" evidence="1">
    <location>
        <begin position="283"/>
        <end position="305"/>
    </location>
</feature>
<reference evidence="3 4" key="1">
    <citation type="submission" date="2018-03" db="EMBL/GenBank/DDBJ databases">
        <title>Genomic Encyclopedia of Archaeal and Bacterial Type Strains, Phase II (KMG-II): from individual species to whole genera.</title>
        <authorList>
            <person name="Goeker M."/>
        </authorList>
    </citation>
    <scope>NUCLEOTIDE SEQUENCE [LARGE SCALE GENOMIC DNA]</scope>
    <source>
        <strain evidence="3 4">DSM 100214</strain>
    </source>
</reference>
<dbReference type="Pfam" id="PF01757">
    <property type="entry name" value="Acyl_transf_3"/>
    <property type="match status" value="1"/>
</dbReference>
<dbReference type="GO" id="GO:0016747">
    <property type="term" value="F:acyltransferase activity, transferring groups other than amino-acyl groups"/>
    <property type="evidence" value="ECO:0007669"/>
    <property type="project" value="InterPro"/>
</dbReference>
<accession>A0A2V3PNT4</accession>
<evidence type="ECO:0000313" key="3">
    <source>
        <dbReference type="EMBL" id="PXV64457.1"/>
    </source>
</evidence>
<keyword evidence="4" id="KW-1185">Reference proteome</keyword>
<feature type="transmembrane region" description="Helical" evidence="1">
    <location>
        <begin position="85"/>
        <end position="104"/>
    </location>
</feature>
<gene>
    <name evidence="3" type="ORF">CLV62_110101</name>
</gene>
<feature type="domain" description="Acyltransferase 3" evidence="2">
    <location>
        <begin position="7"/>
        <end position="332"/>
    </location>
</feature>
<keyword evidence="1" id="KW-0472">Membrane</keyword>
<dbReference type="RefSeq" id="WP_110310573.1">
    <property type="nucleotide sequence ID" value="NZ_QICL01000010.1"/>
</dbReference>
<dbReference type="InterPro" id="IPR002656">
    <property type="entry name" value="Acyl_transf_3_dom"/>
</dbReference>
<organism evidence="3 4">
    <name type="scientific">Dysgonomonas alginatilytica</name>
    <dbReference type="NCBI Taxonomy" id="1605892"/>
    <lineage>
        <taxon>Bacteria</taxon>
        <taxon>Pseudomonadati</taxon>
        <taxon>Bacteroidota</taxon>
        <taxon>Bacteroidia</taxon>
        <taxon>Bacteroidales</taxon>
        <taxon>Dysgonomonadaceae</taxon>
        <taxon>Dysgonomonas</taxon>
    </lineage>
</organism>
<protein>
    <submittedName>
        <fullName evidence="3">Peptidoglycan/LPS O-acetylase OafA/YrhL</fullName>
    </submittedName>
</protein>
<feature type="transmembrane region" description="Helical" evidence="1">
    <location>
        <begin position="317"/>
        <end position="336"/>
    </location>
</feature>
<keyword evidence="1" id="KW-0812">Transmembrane</keyword>
<dbReference type="Proteomes" id="UP000247973">
    <property type="component" value="Unassembled WGS sequence"/>
</dbReference>
<dbReference type="AlphaFoldDB" id="A0A2V3PNT4"/>
<evidence type="ECO:0000313" key="4">
    <source>
        <dbReference type="Proteomes" id="UP000247973"/>
    </source>
</evidence>
<dbReference type="InterPro" id="IPR050879">
    <property type="entry name" value="Acyltransferase_3"/>
</dbReference>
<dbReference type="OrthoDB" id="290051at2"/>
<feature type="transmembrane region" description="Helical" evidence="1">
    <location>
        <begin position="199"/>
        <end position="218"/>
    </location>
</feature>
<comment type="caution">
    <text evidence="3">The sequence shown here is derived from an EMBL/GenBank/DDBJ whole genome shotgun (WGS) entry which is preliminary data.</text>
</comment>
<evidence type="ECO:0000256" key="1">
    <source>
        <dbReference type="SAM" id="Phobius"/>
    </source>
</evidence>
<dbReference type="GO" id="GO:0000271">
    <property type="term" value="P:polysaccharide biosynthetic process"/>
    <property type="evidence" value="ECO:0007669"/>
    <property type="project" value="TreeGrafter"/>
</dbReference>
<dbReference type="EMBL" id="QICL01000010">
    <property type="protein sequence ID" value="PXV64457.1"/>
    <property type="molecule type" value="Genomic_DNA"/>
</dbReference>
<dbReference type="PANTHER" id="PTHR23028">
    <property type="entry name" value="ACETYLTRANSFERASE"/>
    <property type="match status" value="1"/>
</dbReference>
<evidence type="ECO:0000259" key="2">
    <source>
        <dbReference type="Pfam" id="PF01757"/>
    </source>
</evidence>